<proteinExistence type="predicted"/>
<dbReference type="OrthoDB" id="1263265at2"/>
<accession>A0A1H0GDW3</accession>
<evidence type="ECO:0008006" key="3">
    <source>
        <dbReference type="Google" id="ProtNLM"/>
    </source>
</evidence>
<protein>
    <recommendedName>
        <fullName evidence="3">GTP-binding protein</fullName>
    </recommendedName>
</protein>
<evidence type="ECO:0000313" key="2">
    <source>
        <dbReference type="Proteomes" id="UP000242957"/>
    </source>
</evidence>
<dbReference type="InterPro" id="IPR007420">
    <property type="entry name" value="DUF465"/>
</dbReference>
<dbReference type="STRING" id="198616.SAMN05216193_107153"/>
<dbReference type="AlphaFoldDB" id="A0A1H0GDW3"/>
<dbReference type="Pfam" id="PF04325">
    <property type="entry name" value="DUF465"/>
    <property type="match status" value="1"/>
</dbReference>
<dbReference type="RefSeq" id="WP_084312464.1">
    <property type="nucleotide sequence ID" value="NZ_FNIJ01000007.1"/>
</dbReference>
<dbReference type="InterPro" id="IPR038444">
    <property type="entry name" value="DUF465_sf"/>
</dbReference>
<evidence type="ECO:0000313" key="1">
    <source>
        <dbReference type="EMBL" id="SDO05062.1"/>
    </source>
</evidence>
<dbReference type="Gene3D" id="6.10.280.50">
    <property type="match status" value="1"/>
</dbReference>
<gene>
    <name evidence="1" type="ORF">SAMN05216193_107153</name>
</gene>
<dbReference type="EMBL" id="FNIJ01000007">
    <property type="protein sequence ID" value="SDO05062.1"/>
    <property type="molecule type" value="Genomic_DNA"/>
</dbReference>
<sequence length="80" mass="9334">MPLEHHPLSREFPEYKAKMTQLHGKDAHFTKLATSYEALDKRIFEVEDGREPLDDLSLNNLKLQRVTLKDEIAEVLKRST</sequence>
<name>A0A1H0GDW3_9PSED</name>
<reference evidence="2" key="1">
    <citation type="submission" date="2016-10" db="EMBL/GenBank/DDBJ databases">
        <authorList>
            <person name="Varghese N."/>
            <person name="Submissions S."/>
        </authorList>
    </citation>
    <scope>NUCLEOTIDE SEQUENCE [LARGE SCALE GENOMIC DNA]</scope>
    <source>
        <strain evidence="2">JCM 21621</strain>
    </source>
</reference>
<organism evidence="1 2">
    <name type="scientific">Pseudomonas jinjuensis</name>
    <dbReference type="NCBI Taxonomy" id="198616"/>
    <lineage>
        <taxon>Bacteria</taxon>
        <taxon>Pseudomonadati</taxon>
        <taxon>Pseudomonadota</taxon>
        <taxon>Gammaproteobacteria</taxon>
        <taxon>Pseudomonadales</taxon>
        <taxon>Pseudomonadaceae</taxon>
        <taxon>Pseudomonas</taxon>
    </lineage>
</organism>
<keyword evidence="2" id="KW-1185">Reference proteome</keyword>
<dbReference type="Proteomes" id="UP000242957">
    <property type="component" value="Unassembled WGS sequence"/>
</dbReference>